<evidence type="ECO:0000256" key="3">
    <source>
        <dbReference type="ARBA" id="ARBA00022833"/>
    </source>
</evidence>
<organism evidence="10 11">
    <name type="scientific">Aureobasidium vineae</name>
    <dbReference type="NCBI Taxonomy" id="2773715"/>
    <lineage>
        <taxon>Eukaryota</taxon>
        <taxon>Fungi</taxon>
        <taxon>Dikarya</taxon>
        <taxon>Ascomycota</taxon>
        <taxon>Pezizomycotina</taxon>
        <taxon>Dothideomycetes</taxon>
        <taxon>Dothideomycetidae</taxon>
        <taxon>Dothideales</taxon>
        <taxon>Saccotheciaceae</taxon>
        <taxon>Aureobasidium</taxon>
    </lineage>
</organism>
<feature type="non-terminal residue" evidence="10">
    <location>
        <position position="172"/>
    </location>
</feature>
<evidence type="ECO:0000256" key="4">
    <source>
        <dbReference type="ARBA" id="ARBA00023015"/>
    </source>
</evidence>
<evidence type="ECO:0000313" key="11">
    <source>
        <dbReference type="Proteomes" id="UP000716446"/>
    </source>
</evidence>
<dbReference type="GO" id="GO:0000981">
    <property type="term" value="F:DNA-binding transcription factor activity, RNA polymerase II-specific"/>
    <property type="evidence" value="ECO:0007669"/>
    <property type="project" value="InterPro"/>
</dbReference>
<evidence type="ECO:0000259" key="9">
    <source>
        <dbReference type="PROSITE" id="PS50048"/>
    </source>
</evidence>
<keyword evidence="7" id="KW-0539">Nucleus</keyword>
<dbReference type="GO" id="GO:0003677">
    <property type="term" value="F:DNA binding"/>
    <property type="evidence" value="ECO:0007669"/>
    <property type="project" value="UniProtKB-KW"/>
</dbReference>
<dbReference type="Pfam" id="PF00172">
    <property type="entry name" value="Zn_clus"/>
    <property type="match status" value="1"/>
</dbReference>
<name>A0A9N8P7G6_9PEZI</name>
<dbReference type="GO" id="GO:0008270">
    <property type="term" value="F:zinc ion binding"/>
    <property type="evidence" value="ECO:0007669"/>
    <property type="project" value="InterPro"/>
</dbReference>
<reference evidence="10" key="1">
    <citation type="submission" date="2020-06" db="EMBL/GenBank/DDBJ databases">
        <authorList>
            <person name="Onetto C."/>
        </authorList>
    </citation>
    <scope>NUCLEOTIDE SEQUENCE</scope>
</reference>
<evidence type="ECO:0000256" key="1">
    <source>
        <dbReference type="ARBA" id="ARBA00004123"/>
    </source>
</evidence>
<dbReference type="InterPro" id="IPR050797">
    <property type="entry name" value="Carb_Metab_Trans_Reg"/>
</dbReference>
<evidence type="ECO:0000256" key="8">
    <source>
        <dbReference type="SAM" id="MobiDB-lite"/>
    </source>
</evidence>
<dbReference type="SMART" id="SM00066">
    <property type="entry name" value="GAL4"/>
    <property type="match status" value="1"/>
</dbReference>
<dbReference type="Gene3D" id="4.10.240.10">
    <property type="entry name" value="Zn(2)-C6 fungal-type DNA-binding domain"/>
    <property type="match status" value="1"/>
</dbReference>
<keyword evidence="6" id="KW-0804">Transcription</keyword>
<dbReference type="PANTHER" id="PTHR31668:SF18">
    <property type="entry name" value="MALTOSE FERMENTATION REGULATORY PROTEIN MAL13-RELATED"/>
    <property type="match status" value="1"/>
</dbReference>
<protein>
    <recommendedName>
        <fullName evidence="9">Zn(2)-C6 fungal-type domain-containing protein</fullName>
    </recommendedName>
</protein>
<evidence type="ECO:0000256" key="6">
    <source>
        <dbReference type="ARBA" id="ARBA00023163"/>
    </source>
</evidence>
<accession>A0A9N8P7G6</accession>
<keyword evidence="4" id="KW-0805">Transcription regulation</keyword>
<comment type="subcellular location">
    <subcellularLocation>
        <location evidence="1">Nucleus</location>
    </subcellularLocation>
</comment>
<evidence type="ECO:0000256" key="2">
    <source>
        <dbReference type="ARBA" id="ARBA00022723"/>
    </source>
</evidence>
<dbReference type="PANTHER" id="PTHR31668">
    <property type="entry name" value="GLUCOSE TRANSPORT TRANSCRIPTION REGULATOR RGT1-RELATED-RELATED"/>
    <property type="match status" value="1"/>
</dbReference>
<feature type="non-terminal residue" evidence="10">
    <location>
        <position position="1"/>
    </location>
</feature>
<evidence type="ECO:0000313" key="10">
    <source>
        <dbReference type="EMBL" id="CAD0084604.1"/>
    </source>
</evidence>
<dbReference type="AlphaFoldDB" id="A0A9N8P7G6"/>
<evidence type="ECO:0000256" key="5">
    <source>
        <dbReference type="ARBA" id="ARBA00023125"/>
    </source>
</evidence>
<keyword evidence="2" id="KW-0479">Metal-binding</keyword>
<keyword evidence="3" id="KW-0862">Zinc</keyword>
<gene>
    <name evidence="10" type="ORF">AWRI4619_LOCUS3171</name>
</gene>
<dbReference type="EMBL" id="CAIJEN010000003">
    <property type="protein sequence ID" value="CAD0084604.1"/>
    <property type="molecule type" value="Genomic_DNA"/>
</dbReference>
<dbReference type="GO" id="GO:0005634">
    <property type="term" value="C:nucleus"/>
    <property type="evidence" value="ECO:0007669"/>
    <property type="project" value="UniProtKB-SubCell"/>
</dbReference>
<dbReference type="CDD" id="cd00067">
    <property type="entry name" value="GAL4"/>
    <property type="match status" value="1"/>
</dbReference>
<comment type="caution">
    <text evidence="10">The sequence shown here is derived from an EMBL/GenBank/DDBJ whole genome shotgun (WGS) entry which is preliminary data.</text>
</comment>
<dbReference type="InterPro" id="IPR036864">
    <property type="entry name" value="Zn2-C6_fun-type_DNA-bd_sf"/>
</dbReference>
<sequence>RRQSALIKQACDACKLRKVKCIYDDSNQPAGATRRPCQRCSRLTFECTFAVPQRCRGPRKRATGISNNEIGTPAAGPSSTTEDDSGVWSSTATQPLLVDLSDSPRFARPRTSTSSSQPAQSRNLSFLLNTDGISPTTLLLPTIPIPHSQDDANNTTTTPLGQRLYETDSICS</sequence>
<proteinExistence type="predicted"/>
<feature type="domain" description="Zn(2)-C6 fungal-type" evidence="9">
    <location>
        <begin position="10"/>
        <end position="49"/>
    </location>
</feature>
<feature type="compositionally biased region" description="Polar residues" evidence="8">
    <location>
        <begin position="110"/>
        <end position="122"/>
    </location>
</feature>
<dbReference type="Proteomes" id="UP000716446">
    <property type="component" value="Unassembled WGS sequence"/>
</dbReference>
<dbReference type="SUPFAM" id="SSF57701">
    <property type="entry name" value="Zn2/Cys6 DNA-binding domain"/>
    <property type="match status" value="1"/>
</dbReference>
<evidence type="ECO:0000256" key="7">
    <source>
        <dbReference type="ARBA" id="ARBA00023242"/>
    </source>
</evidence>
<feature type="region of interest" description="Disordered" evidence="8">
    <location>
        <begin position="58"/>
        <end position="122"/>
    </location>
</feature>
<dbReference type="InterPro" id="IPR001138">
    <property type="entry name" value="Zn2Cys6_DnaBD"/>
</dbReference>
<keyword evidence="5" id="KW-0238">DNA-binding</keyword>
<dbReference type="PROSITE" id="PS50048">
    <property type="entry name" value="ZN2_CY6_FUNGAL_2"/>
    <property type="match status" value="1"/>
</dbReference>
<keyword evidence="11" id="KW-1185">Reference proteome</keyword>